<evidence type="ECO:0000313" key="2">
    <source>
        <dbReference type="Proteomes" id="UP001234202"/>
    </source>
</evidence>
<proteinExistence type="predicted"/>
<name>A0ACC2X7D6_9TREE</name>
<comment type="caution">
    <text evidence="1">The sequence shown here is derived from an EMBL/GenBank/DDBJ whole genome shotgun (WGS) entry which is preliminary data.</text>
</comment>
<accession>A0ACC2X7D6</accession>
<protein>
    <submittedName>
        <fullName evidence="1">Uncharacterized protein</fullName>
    </submittedName>
</protein>
<gene>
    <name evidence="1" type="ORF">QFC24_005812</name>
</gene>
<sequence>MSGDSQYQLQTPLDHSAEEDQDPIPTIFTPRRRKAKAAVHTVLRTEEGQLNAVTHGDDRQSTSNSLTHTHSTRSSYTGEESNSTTDVSGARRRRLPIVPSHEEGRGQEKPLQDERFERMLALLDDEGGAVAGSGAHPPPHDHRRRSTRNDESRESGSAEGRSPQATIRMRLRTPSPTTSPPCSPRYTQLSSITAQQASSFEALRQIVSTTSPNSRPRRRRVHQAFPQGQVITAEGRRIGNLEGADLDSRTVRRDHTGAGLDAGYRIEERDRETSSSGQESITSPRVNATATRSSQHRPADYGTSRSRKVSATLRYAMQSSPPSSSRTREPVLGSHITSLQIGMNRYTNNDKVPQRRQHQSRRRLSPMPRPLADTAQQYETQYLRNTGSLSDGNGRPEDVLDTAPPSDLDARFPALSPQPSPLNSRRRYAKEVERNRHAESPSSGTENDEHFQTQDNGAVFASGRNARDDVSGLSFAKESGEDEVRWNDTQRLVNSFLSTRKQQRPQTTVDADQQYIASLSTGSVSPHLTQRYQSRYRKNDIAEIYHPDTPVLQRIDTVTSEVHALRSQVADLATLISRLLRTGPDPSRNEGGEAGNGNESDKGHGIETEDEETSRLPVCSKLKALSLAVSKPCYWVIAS</sequence>
<dbReference type="Proteomes" id="UP001234202">
    <property type="component" value="Unassembled WGS sequence"/>
</dbReference>
<evidence type="ECO:0000313" key="1">
    <source>
        <dbReference type="EMBL" id="KAJ9119341.1"/>
    </source>
</evidence>
<dbReference type="EMBL" id="JASBWV010000025">
    <property type="protein sequence ID" value="KAJ9119341.1"/>
    <property type="molecule type" value="Genomic_DNA"/>
</dbReference>
<organism evidence="1 2">
    <name type="scientific">Naganishia onofrii</name>
    <dbReference type="NCBI Taxonomy" id="1851511"/>
    <lineage>
        <taxon>Eukaryota</taxon>
        <taxon>Fungi</taxon>
        <taxon>Dikarya</taxon>
        <taxon>Basidiomycota</taxon>
        <taxon>Agaricomycotina</taxon>
        <taxon>Tremellomycetes</taxon>
        <taxon>Filobasidiales</taxon>
        <taxon>Filobasidiaceae</taxon>
        <taxon>Naganishia</taxon>
    </lineage>
</organism>
<keyword evidence="2" id="KW-1185">Reference proteome</keyword>
<reference evidence="1" key="1">
    <citation type="submission" date="2023-04" db="EMBL/GenBank/DDBJ databases">
        <title>Draft Genome sequencing of Naganishia species isolated from polar environments using Oxford Nanopore Technology.</title>
        <authorList>
            <person name="Leo P."/>
            <person name="Venkateswaran K."/>
        </authorList>
    </citation>
    <scope>NUCLEOTIDE SEQUENCE</scope>
    <source>
        <strain evidence="1">DBVPG 5303</strain>
    </source>
</reference>